<dbReference type="RefSeq" id="WP_203376027.1">
    <property type="nucleotide sequence ID" value="NZ_JAENHP010000003.1"/>
</dbReference>
<dbReference type="Proteomes" id="UP000632138">
    <property type="component" value="Unassembled WGS sequence"/>
</dbReference>
<dbReference type="SUPFAM" id="SSF81606">
    <property type="entry name" value="PP2C-like"/>
    <property type="match status" value="1"/>
</dbReference>
<dbReference type="InterPro" id="IPR047057">
    <property type="entry name" value="MerR_fam"/>
</dbReference>
<dbReference type="EMBL" id="JAENHP010000003">
    <property type="protein sequence ID" value="MBM2616115.1"/>
    <property type="molecule type" value="Genomic_DNA"/>
</dbReference>
<dbReference type="Pfam" id="PF13411">
    <property type="entry name" value="MerR_1"/>
    <property type="match status" value="1"/>
</dbReference>
<evidence type="ECO:0000256" key="1">
    <source>
        <dbReference type="ARBA" id="ARBA00023125"/>
    </source>
</evidence>
<dbReference type="Gene3D" id="3.60.40.10">
    <property type="entry name" value="PPM-type phosphatase domain"/>
    <property type="match status" value="1"/>
</dbReference>
<evidence type="ECO:0000313" key="4">
    <source>
        <dbReference type="EMBL" id="MBM2616115.1"/>
    </source>
</evidence>
<dbReference type="InterPro" id="IPR036457">
    <property type="entry name" value="PPM-type-like_dom_sf"/>
</dbReference>
<dbReference type="PROSITE" id="PS50937">
    <property type="entry name" value="HTH_MERR_2"/>
    <property type="match status" value="1"/>
</dbReference>
<sequence>MALLTIGAFARAARLTPKALRLYDEMGLLTPAAVDAESAYRYYDEAQLGHAHLIGRLRSIGMPLEEIRTVCSLPPVEAAAAVEVFWRQVRADTAARARLTSDLVRHLSGKDKSMSDFLYAATTDPGTTRDDNEDRAYAGPDLVAVADGVRGPFGGAAAEAAIDALKQAAGASLGDLADAVEAGDRAIRALSPADQPATTLTALVRQGSRLALVHVGDTRVYLLRNGGMTLLTQDHTWVQTQVDQGRLSPDEAAGHERRALLVRALGAGDGVEADLALRTALPGDRYLLCSDGLHTVVPRADLQAALVAAAGPQQVVDRLVTAAREAGATDNIACAAYFSAA</sequence>
<dbReference type="PANTHER" id="PTHR30204:SF97">
    <property type="entry name" value="MERR FAMILY REGULATORY PROTEIN"/>
    <property type="match status" value="1"/>
</dbReference>
<dbReference type="PROSITE" id="PS51746">
    <property type="entry name" value="PPM_2"/>
    <property type="match status" value="1"/>
</dbReference>
<dbReference type="InterPro" id="IPR001932">
    <property type="entry name" value="PPM-type_phosphatase-like_dom"/>
</dbReference>
<feature type="domain" description="PPM-type phosphatase" evidence="3">
    <location>
        <begin position="118"/>
        <end position="339"/>
    </location>
</feature>
<dbReference type="Gene3D" id="1.10.1660.10">
    <property type="match status" value="1"/>
</dbReference>
<proteinExistence type="predicted"/>
<dbReference type="SMART" id="SM00331">
    <property type="entry name" value="PP2C_SIG"/>
    <property type="match status" value="1"/>
</dbReference>
<dbReference type="SMART" id="SM00332">
    <property type="entry name" value="PP2Cc"/>
    <property type="match status" value="1"/>
</dbReference>
<comment type="caution">
    <text evidence="4">The sequence shown here is derived from an EMBL/GenBank/DDBJ whole genome shotgun (WGS) entry which is preliminary data.</text>
</comment>
<dbReference type="CDD" id="cd00143">
    <property type="entry name" value="PP2Cc"/>
    <property type="match status" value="1"/>
</dbReference>
<gene>
    <name evidence="4" type="ORF">JIG36_11160</name>
</gene>
<dbReference type="SMART" id="SM00422">
    <property type="entry name" value="HTH_MERR"/>
    <property type="match status" value="1"/>
</dbReference>
<dbReference type="InterPro" id="IPR009061">
    <property type="entry name" value="DNA-bd_dom_put_sf"/>
</dbReference>
<keyword evidence="1" id="KW-0238">DNA-binding</keyword>
<organism evidence="4 5">
    <name type="scientific">Paractinoplanes ovalisporus</name>
    <dbReference type="NCBI Taxonomy" id="2810368"/>
    <lineage>
        <taxon>Bacteria</taxon>
        <taxon>Bacillati</taxon>
        <taxon>Actinomycetota</taxon>
        <taxon>Actinomycetes</taxon>
        <taxon>Micromonosporales</taxon>
        <taxon>Micromonosporaceae</taxon>
        <taxon>Paractinoplanes</taxon>
    </lineage>
</organism>
<protein>
    <submittedName>
        <fullName evidence="4">MerR family transcriptional regulator</fullName>
    </submittedName>
</protein>
<accession>A0ABS2A8N5</accession>
<evidence type="ECO:0000259" key="2">
    <source>
        <dbReference type="PROSITE" id="PS50937"/>
    </source>
</evidence>
<evidence type="ECO:0000259" key="3">
    <source>
        <dbReference type="PROSITE" id="PS51746"/>
    </source>
</evidence>
<dbReference type="InterPro" id="IPR000551">
    <property type="entry name" value="MerR-type_HTH_dom"/>
</dbReference>
<dbReference type="PANTHER" id="PTHR30204">
    <property type="entry name" value="REDOX-CYCLING DRUG-SENSING TRANSCRIPTIONAL ACTIVATOR SOXR"/>
    <property type="match status" value="1"/>
</dbReference>
<feature type="domain" description="HTH merR-type" evidence="2">
    <location>
        <begin position="3"/>
        <end position="73"/>
    </location>
</feature>
<dbReference type="SUPFAM" id="SSF46955">
    <property type="entry name" value="Putative DNA-binding domain"/>
    <property type="match status" value="1"/>
</dbReference>
<evidence type="ECO:0000313" key="5">
    <source>
        <dbReference type="Proteomes" id="UP000632138"/>
    </source>
</evidence>
<dbReference type="CDD" id="cd01107">
    <property type="entry name" value="HTH_BmrR"/>
    <property type="match status" value="1"/>
</dbReference>
<name>A0ABS2A8N5_9ACTN</name>
<keyword evidence="5" id="KW-1185">Reference proteome</keyword>
<dbReference type="Pfam" id="PF13672">
    <property type="entry name" value="PP2C_2"/>
    <property type="match status" value="1"/>
</dbReference>
<reference evidence="4 5" key="1">
    <citation type="submission" date="2021-01" db="EMBL/GenBank/DDBJ databases">
        <title>Actinoplanes sp. nov. LDG1-06 isolated from lichen.</title>
        <authorList>
            <person name="Saeng-In P."/>
            <person name="Phongsopitanun W."/>
            <person name="Kanchanasin P."/>
            <person name="Yuki M."/>
            <person name="Kudo T."/>
            <person name="Ohkuma M."/>
            <person name="Tanasupawat S."/>
        </authorList>
    </citation>
    <scope>NUCLEOTIDE SEQUENCE [LARGE SCALE GENOMIC DNA]</scope>
    <source>
        <strain evidence="4 5">LDG1-06</strain>
    </source>
</reference>
<dbReference type="PROSITE" id="PS00552">
    <property type="entry name" value="HTH_MERR_1"/>
    <property type="match status" value="1"/>
</dbReference>